<name>A0A6F8PP20_9GAMM</name>
<dbReference type="Gene3D" id="3.30.70.1560">
    <property type="entry name" value="Alpha-L RNA-binding motif"/>
    <property type="match status" value="1"/>
</dbReference>
<keyword evidence="3 7" id="KW-0413">Isomerase</keyword>
<dbReference type="Proteomes" id="UP000501466">
    <property type="component" value="Chromosome"/>
</dbReference>
<gene>
    <name evidence="9" type="ORF">THMIRHAT_16090</name>
</gene>
<dbReference type="InterPro" id="IPR000748">
    <property type="entry name" value="PsdUridine_synth_RsuA/RluB/E/F"/>
</dbReference>
<keyword evidence="2 6" id="KW-0694">RNA-binding</keyword>
<protein>
    <recommendedName>
        <fullName evidence="7">Pseudouridine synthase</fullName>
        <ecNumber evidence="7">5.4.99.-</ecNumber>
    </recommendedName>
</protein>
<dbReference type="InterPro" id="IPR036986">
    <property type="entry name" value="S4_RNA-bd_sf"/>
</dbReference>
<evidence type="ECO:0000256" key="5">
    <source>
        <dbReference type="ARBA" id="ARBA00037590"/>
    </source>
</evidence>
<evidence type="ECO:0000256" key="6">
    <source>
        <dbReference type="PROSITE-ProRule" id="PRU00182"/>
    </source>
</evidence>
<dbReference type="NCBIfam" id="TIGR00093">
    <property type="entry name" value="pseudouridine synthase"/>
    <property type="match status" value="1"/>
</dbReference>
<dbReference type="PANTHER" id="PTHR47683:SF4">
    <property type="entry name" value="PSEUDOURIDINE SYNTHASE"/>
    <property type="match status" value="1"/>
</dbReference>
<comment type="function">
    <text evidence="5">Responsible for synthesis of pseudouridine from uracil-516 in 16S ribosomal RNA.</text>
</comment>
<dbReference type="Pfam" id="PF00849">
    <property type="entry name" value="PseudoU_synth_2"/>
    <property type="match status" value="1"/>
</dbReference>
<reference evidence="10" key="1">
    <citation type="submission" date="2019-11" db="EMBL/GenBank/DDBJ databases">
        <title>Isolation and characterization of two novel species in the genus Thiomicrorhabdus.</title>
        <authorList>
            <person name="Mochizuki J."/>
            <person name="Kojima H."/>
            <person name="Fukui M."/>
        </authorList>
    </citation>
    <scope>NUCLEOTIDE SEQUENCE [LARGE SCALE GENOMIC DNA]</scope>
    <source>
        <strain evidence="10">AkT22</strain>
    </source>
</reference>
<dbReference type="InterPro" id="IPR020094">
    <property type="entry name" value="TruA/RsuA/RluB/E/F_N"/>
</dbReference>
<feature type="domain" description="Pseudouridine synthase RsuA/RluA-like" evidence="8">
    <location>
        <begin position="65"/>
        <end position="198"/>
    </location>
</feature>
<dbReference type="PROSITE" id="PS50889">
    <property type="entry name" value="S4"/>
    <property type="match status" value="1"/>
</dbReference>
<evidence type="ECO:0000256" key="4">
    <source>
        <dbReference type="ARBA" id="ARBA00036749"/>
    </source>
</evidence>
<dbReference type="PROSITE" id="PS01149">
    <property type="entry name" value="PSI_RSU"/>
    <property type="match status" value="1"/>
</dbReference>
<dbReference type="InterPro" id="IPR050343">
    <property type="entry name" value="RsuA_PseudoU_synthase"/>
</dbReference>
<accession>A0A6F8PP20</accession>
<keyword evidence="10" id="KW-1185">Reference proteome</keyword>
<dbReference type="GO" id="GO:0003723">
    <property type="term" value="F:RNA binding"/>
    <property type="evidence" value="ECO:0007669"/>
    <property type="project" value="UniProtKB-KW"/>
</dbReference>
<sequence length="251" mass="28488">MSGHKTRLDRYISQQTTLSKSQVRMLVAQRKIWVDDQIAQSVQQTVDEFCEVRVEGQILAKKTPDYWMLYKPVGVLSATQDAKHPVAVDCLRALSVVQRQDLHLVGRLDLHSSGLLLLTNDGRWSQAMIAPHNKMPKVYQVVVQNPLTEQMVQGFNEGVFLTYEQVTTRPAKLKILAPNLAEVTLWEGRFHQIKRMFKRLGNRVMALHRVQIGPVKLDASLLPGQSRRLTPPEVQALSQVNTATNKENFSD</sequence>
<dbReference type="FunFam" id="3.30.70.1560:FF:000001">
    <property type="entry name" value="Pseudouridine synthase"/>
    <property type="match status" value="1"/>
</dbReference>
<organism evidence="9 10">
    <name type="scientific">Thiosulfativibrio zosterae</name>
    <dbReference type="NCBI Taxonomy" id="2675053"/>
    <lineage>
        <taxon>Bacteria</taxon>
        <taxon>Pseudomonadati</taxon>
        <taxon>Pseudomonadota</taxon>
        <taxon>Gammaproteobacteria</taxon>
        <taxon>Thiotrichales</taxon>
        <taxon>Piscirickettsiaceae</taxon>
        <taxon>Thiosulfativibrio</taxon>
    </lineage>
</organism>
<dbReference type="GO" id="GO:0160136">
    <property type="term" value="F:16S rRNA pseudouridine(516) synthase activity"/>
    <property type="evidence" value="ECO:0007669"/>
    <property type="project" value="UniProtKB-EC"/>
</dbReference>
<evidence type="ECO:0000256" key="3">
    <source>
        <dbReference type="ARBA" id="ARBA00023235"/>
    </source>
</evidence>
<comment type="similarity">
    <text evidence="1 7">Belongs to the pseudouridine synthase RsuA family.</text>
</comment>
<dbReference type="KEGG" id="tzo:THMIRHAT_16090"/>
<evidence type="ECO:0000256" key="2">
    <source>
        <dbReference type="ARBA" id="ARBA00022884"/>
    </source>
</evidence>
<dbReference type="Gene3D" id="3.10.290.10">
    <property type="entry name" value="RNA-binding S4 domain"/>
    <property type="match status" value="1"/>
</dbReference>
<dbReference type="AlphaFoldDB" id="A0A6F8PP20"/>
<dbReference type="PANTHER" id="PTHR47683">
    <property type="entry name" value="PSEUDOURIDINE SYNTHASE FAMILY PROTEIN-RELATED"/>
    <property type="match status" value="1"/>
</dbReference>
<dbReference type="GO" id="GO:0000455">
    <property type="term" value="P:enzyme-directed rRNA pseudouridine synthesis"/>
    <property type="evidence" value="ECO:0007669"/>
    <property type="project" value="UniProtKB-ARBA"/>
</dbReference>
<comment type="catalytic activity">
    <reaction evidence="4">
        <text>uridine(516) in 16S rRNA = pseudouridine(516) in 16S rRNA</text>
        <dbReference type="Rhea" id="RHEA:38867"/>
        <dbReference type="Rhea" id="RHEA-COMP:10089"/>
        <dbReference type="Rhea" id="RHEA-COMP:10090"/>
        <dbReference type="ChEBI" id="CHEBI:65314"/>
        <dbReference type="ChEBI" id="CHEBI:65315"/>
        <dbReference type="EC" id="5.4.99.19"/>
    </reaction>
</comment>
<dbReference type="InterPro" id="IPR020103">
    <property type="entry name" value="PsdUridine_synth_cat_dom_sf"/>
</dbReference>
<evidence type="ECO:0000313" key="10">
    <source>
        <dbReference type="Proteomes" id="UP000501466"/>
    </source>
</evidence>
<evidence type="ECO:0000259" key="8">
    <source>
        <dbReference type="Pfam" id="PF00849"/>
    </source>
</evidence>
<dbReference type="InterPro" id="IPR042092">
    <property type="entry name" value="PsdUridine_s_RsuA/RluB/E/F_cat"/>
</dbReference>
<dbReference type="InterPro" id="IPR018496">
    <property type="entry name" value="PsdUridine_synth_RsuA/RluB_CS"/>
</dbReference>
<dbReference type="InterPro" id="IPR006145">
    <property type="entry name" value="PsdUridine_synth_RsuA/RluA"/>
</dbReference>
<dbReference type="GO" id="GO:0005829">
    <property type="term" value="C:cytosol"/>
    <property type="evidence" value="ECO:0007669"/>
    <property type="project" value="UniProtKB-ARBA"/>
</dbReference>
<dbReference type="EMBL" id="AP021888">
    <property type="protein sequence ID" value="BBP43863.1"/>
    <property type="molecule type" value="Genomic_DNA"/>
</dbReference>
<proteinExistence type="inferred from homology"/>
<evidence type="ECO:0000313" key="9">
    <source>
        <dbReference type="EMBL" id="BBP43863.1"/>
    </source>
</evidence>
<dbReference type="SUPFAM" id="SSF55174">
    <property type="entry name" value="Alpha-L RNA-binding motif"/>
    <property type="match status" value="1"/>
</dbReference>
<evidence type="ECO:0000256" key="7">
    <source>
        <dbReference type="RuleBase" id="RU003887"/>
    </source>
</evidence>
<dbReference type="EC" id="5.4.99.-" evidence="7"/>
<dbReference type="Gene3D" id="3.30.70.580">
    <property type="entry name" value="Pseudouridine synthase I, catalytic domain, N-terminal subdomain"/>
    <property type="match status" value="1"/>
</dbReference>
<dbReference type="SUPFAM" id="SSF55120">
    <property type="entry name" value="Pseudouridine synthase"/>
    <property type="match status" value="1"/>
</dbReference>
<evidence type="ECO:0000256" key="1">
    <source>
        <dbReference type="ARBA" id="ARBA00008348"/>
    </source>
</evidence>